<dbReference type="Gene3D" id="2.60.40.10">
    <property type="entry name" value="Immunoglobulins"/>
    <property type="match status" value="1"/>
</dbReference>
<dbReference type="PANTHER" id="PTHR33307">
    <property type="entry name" value="ALPHA-RHAMNOSIDASE (EUROFUNG)"/>
    <property type="match status" value="1"/>
</dbReference>
<dbReference type="SUPFAM" id="SSF48208">
    <property type="entry name" value="Six-hairpin glycosidases"/>
    <property type="match status" value="1"/>
</dbReference>
<dbReference type="EC" id="3.2.1.40" evidence="2"/>
<keyword evidence="10" id="KW-1185">Reference proteome</keyword>
<dbReference type="Pfam" id="PF17389">
    <property type="entry name" value="Bac_rhamnosid6H"/>
    <property type="match status" value="1"/>
</dbReference>
<evidence type="ECO:0000259" key="5">
    <source>
        <dbReference type="Pfam" id="PF05592"/>
    </source>
</evidence>
<name>A0A1M5S398_9BACT</name>
<feature type="chain" id="PRO_5013019694" description="alpha-L-rhamnosidase" evidence="4">
    <location>
        <begin position="19"/>
        <end position="906"/>
    </location>
</feature>
<dbReference type="GO" id="GO:0030596">
    <property type="term" value="F:alpha-L-rhamnosidase activity"/>
    <property type="evidence" value="ECO:0007669"/>
    <property type="project" value="UniProtKB-EC"/>
</dbReference>
<dbReference type="OrthoDB" id="9815108at2"/>
<dbReference type="InterPro" id="IPR013783">
    <property type="entry name" value="Ig-like_fold"/>
</dbReference>
<reference evidence="9 10" key="1">
    <citation type="submission" date="2016-11" db="EMBL/GenBank/DDBJ databases">
        <authorList>
            <person name="Jaros S."/>
            <person name="Januszkiewicz K."/>
            <person name="Wedrychowicz H."/>
        </authorList>
    </citation>
    <scope>NUCLEOTIDE SEQUENCE [LARGE SCALE GENOMIC DNA]</scope>
    <source>
        <strain evidence="9 10">DSM 24574</strain>
    </source>
</reference>
<dbReference type="InterPro" id="IPR008928">
    <property type="entry name" value="6-hairpin_glycosidase_sf"/>
</dbReference>
<feature type="domain" description="Bacterial alpha-L-rhamnosidase N-terminal" evidence="6">
    <location>
        <begin position="166"/>
        <end position="336"/>
    </location>
</feature>
<keyword evidence="4" id="KW-0732">Signal</keyword>
<dbReference type="Gene3D" id="1.50.10.10">
    <property type="match status" value="1"/>
</dbReference>
<protein>
    <recommendedName>
        <fullName evidence="2">alpha-L-rhamnosidase</fullName>
        <ecNumber evidence="2">3.2.1.40</ecNumber>
    </recommendedName>
</protein>
<dbReference type="Gene3D" id="2.60.120.260">
    <property type="entry name" value="Galactose-binding domain-like"/>
    <property type="match status" value="2"/>
</dbReference>
<dbReference type="InterPro" id="IPR016007">
    <property type="entry name" value="Alpha_rhamnosid"/>
</dbReference>
<gene>
    <name evidence="9" type="ORF">SAMN04488109_3724</name>
</gene>
<dbReference type="STRING" id="947013.SAMN04488109_3724"/>
<keyword evidence="3" id="KW-0378">Hydrolase</keyword>
<dbReference type="PIRSF" id="PIRSF010631">
    <property type="entry name" value="A-rhamnsds"/>
    <property type="match status" value="1"/>
</dbReference>
<evidence type="ECO:0000259" key="7">
    <source>
        <dbReference type="Pfam" id="PF17389"/>
    </source>
</evidence>
<evidence type="ECO:0000259" key="6">
    <source>
        <dbReference type="Pfam" id="PF08531"/>
    </source>
</evidence>
<feature type="domain" description="Alpha-L-rhamnosidase six-hairpin glycosidase" evidence="7">
    <location>
        <begin position="450"/>
        <end position="794"/>
    </location>
</feature>
<dbReference type="Pfam" id="PF25788">
    <property type="entry name" value="Ig_Rha78A_N"/>
    <property type="match status" value="1"/>
</dbReference>
<dbReference type="Pfam" id="PF05592">
    <property type="entry name" value="Bac_rhamnosid"/>
    <property type="match status" value="1"/>
</dbReference>
<dbReference type="PANTHER" id="PTHR33307:SF6">
    <property type="entry name" value="ALPHA-RHAMNOSIDASE (EUROFUNG)-RELATED"/>
    <property type="match status" value="1"/>
</dbReference>
<dbReference type="AlphaFoldDB" id="A0A1M5S398"/>
<dbReference type="EMBL" id="FQWQ01000002">
    <property type="protein sequence ID" value="SHH32935.1"/>
    <property type="molecule type" value="Genomic_DNA"/>
</dbReference>
<dbReference type="InterPro" id="IPR035398">
    <property type="entry name" value="Bac_rhamnosid_C"/>
</dbReference>
<feature type="signal peptide" evidence="4">
    <location>
        <begin position="1"/>
        <end position="18"/>
    </location>
</feature>
<feature type="domain" description="Alpha-L-rhamnosidase concanavalin-like" evidence="5">
    <location>
        <begin position="346"/>
        <end position="444"/>
    </location>
</feature>
<dbReference type="GO" id="GO:0005975">
    <property type="term" value="P:carbohydrate metabolic process"/>
    <property type="evidence" value="ECO:0007669"/>
    <property type="project" value="InterPro"/>
</dbReference>
<evidence type="ECO:0000256" key="1">
    <source>
        <dbReference type="ARBA" id="ARBA00001445"/>
    </source>
</evidence>
<sequence length="906" mass="101275">MRSISLLILLAATLSLQAQTLTIRDLTCEHQNNPLGLDVTVPRFGWKLVSGQRGTMQKSYELRVGTDDKALVKGQKILWQSGPVASDQSVLVPYAGPAVTSRQRYYWQVKVADNKGNSSAWSEVKYWEMGLLKASDWTARWIESDLPGDSVNSPAPMLRNNFTLKKMVKSARLYVTSHGLYECYINGQRVGDQFLTPGWTSYNKRLQYQVYDVTSLVTNGANAAGVILSDGWYRGNLAWENNRNIYGKTLGLLFQLEATYADGSKEIITSNEQWKSSTGPVTRAGIYYGEAYDARLEKKDWSMSSYTAGDWHGVRAVNVSNDNLIASYAPPVKKHETFKPKSLKVTPQGELIVDFGQNLVGWVRFKANGKAGDKIVVHHAEVLDKKGNFYTDNYRAAQAEIVYTLKGGGEEVFEPHFSFFGFRYVKITSPNKLTADQITAVAVYSDMAPTGNFTSSNPLINQLQHNIQWGQKGNFVDVPTDCPQRDERLGWTGDAQAFSRTATYNMNVATFFSKWLKDLAADQVKNGRVPFVIPNVLGDSASASTGWADAATIIPWNVYYAYDDKRILEQQYESMKAWVGYMEARSRNDLWNRGFHFGDWLFYRPNDDTDGRSAVTDKYLIAQCFWANSTQIMLNTAKVLGKEDDVKHYTEWLKRIKDAFLKEYMAPSGRLVAGTQTAYVLALNFDMLPETLRAQAAERLAQNVKDYDNHLTTGFLGTPYLCEVLTRFGYTDVAYSLLLQETYPSWLYPVKMGATTIWERWDGIKTDSTFQTPGMNSFNHYAYGAIGDWMYRRVAGLRETAPGYKELIIAPQPGGNLKNATAELETLYGPAKSAWKLENGVFTLTAVIPANTTAQIVLPDAADASVTEGGVDVGKVKSVTAMTKEGTSVRLTLGSGTYTFTYGMKQ</sequence>
<feature type="domain" description="Alpha-L-rhamnosidase C-terminal" evidence="8">
    <location>
        <begin position="796"/>
        <end position="869"/>
    </location>
</feature>
<evidence type="ECO:0000256" key="4">
    <source>
        <dbReference type="SAM" id="SignalP"/>
    </source>
</evidence>
<dbReference type="Gene3D" id="2.60.420.10">
    <property type="entry name" value="Maltose phosphorylase, domain 3"/>
    <property type="match status" value="1"/>
</dbReference>
<dbReference type="InterPro" id="IPR008902">
    <property type="entry name" value="Rhamnosid_concanavalin"/>
</dbReference>
<accession>A0A1M5S398</accession>
<proteinExistence type="predicted"/>
<evidence type="ECO:0000259" key="8">
    <source>
        <dbReference type="Pfam" id="PF17390"/>
    </source>
</evidence>
<dbReference type="Pfam" id="PF08531">
    <property type="entry name" value="Bac_rhamnosid_N"/>
    <property type="match status" value="1"/>
</dbReference>
<evidence type="ECO:0000313" key="9">
    <source>
        <dbReference type="EMBL" id="SHH32935.1"/>
    </source>
</evidence>
<dbReference type="InterPro" id="IPR013737">
    <property type="entry name" value="Bac_rhamnosid_N"/>
</dbReference>
<dbReference type="InterPro" id="IPR035396">
    <property type="entry name" value="Bac_rhamnosid6H"/>
</dbReference>
<evidence type="ECO:0000313" key="10">
    <source>
        <dbReference type="Proteomes" id="UP000184212"/>
    </source>
</evidence>
<comment type="catalytic activity">
    <reaction evidence="1">
        <text>Hydrolysis of terminal non-reducing alpha-L-rhamnose residues in alpha-L-rhamnosides.</text>
        <dbReference type="EC" id="3.2.1.40"/>
    </reaction>
</comment>
<dbReference type="Proteomes" id="UP000184212">
    <property type="component" value="Unassembled WGS sequence"/>
</dbReference>
<dbReference type="InterPro" id="IPR012341">
    <property type="entry name" value="6hp_glycosidase-like_sf"/>
</dbReference>
<organism evidence="9 10">
    <name type="scientific">Chryseolinea serpens</name>
    <dbReference type="NCBI Taxonomy" id="947013"/>
    <lineage>
        <taxon>Bacteria</taxon>
        <taxon>Pseudomonadati</taxon>
        <taxon>Bacteroidota</taxon>
        <taxon>Cytophagia</taxon>
        <taxon>Cytophagales</taxon>
        <taxon>Fulvivirgaceae</taxon>
        <taxon>Chryseolinea</taxon>
    </lineage>
</organism>
<evidence type="ECO:0000256" key="2">
    <source>
        <dbReference type="ARBA" id="ARBA00012652"/>
    </source>
</evidence>
<dbReference type="RefSeq" id="WP_073136810.1">
    <property type="nucleotide sequence ID" value="NZ_FQWQ01000002.1"/>
</dbReference>
<evidence type="ECO:0000256" key="3">
    <source>
        <dbReference type="ARBA" id="ARBA00022801"/>
    </source>
</evidence>
<dbReference type="Pfam" id="PF17390">
    <property type="entry name" value="Bac_rhamnosid_C"/>
    <property type="match status" value="1"/>
</dbReference>